<sequence length="153" mass="17294">MSALPIGMFFGKARICNKKESKVIVKNLDEIINTDADVDTAQWRSRRLLLAQDGMGFSLHDTLIKKGEALHLWYKHHLEAVYCIEGEGEIEEKKNGKIHSIRPGTVYALNEHDQHILRANKGSQMRMVCVFNPPVTGREVHDKDGAYALPEQA</sequence>
<dbReference type="Gene3D" id="2.60.120.10">
    <property type="entry name" value="Jelly Rolls"/>
    <property type="match status" value="1"/>
</dbReference>
<dbReference type="InterPro" id="IPR011051">
    <property type="entry name" value="RmlC_Cupin_sf"/>
</dbReference>
<dbReference type="SUPFAM" id="SSF51182">
    <property type="entry name" value="RmlC-like cupins"/>
    <property type="match status" value="1"/>
</dbReference>
<comment type="similarity">
    <text evidence="2 8">Belongs to the ectoine synthase family.</text>
</comment>
<dbReference type="EMBL" id="SMCO01000010">
    <property type="protein sequence ID" value="TCV85175.1"/>
    <property type="molecule type" value="Genomic_DNA"/>
</dbReference>
<reference evidence="9 10" key="1">
    <citation type="submission" date="2019-03" db="EMBL/GenBank/DDBJ databases">
        <title>Genomic Encyclopedia of Type Strains, Phase IV (KMG-IV): sequencing the most valuable type-strain genomes for metagenomic binning, comparative biology and taxonomic classification.</title>
        <authorList>
            <person name="Goeker M."/>
        </authorList>
    </citation>
    <scope>NUCLEOTIDE SEQUENCE [LARGE SCALE GENOMIC DNA]</scope>
    <source>
        <strain evidence="9 10">DSM 100309</strain>
    </source>
</reference>
<dbReference type="NCBIfam" id="NF009806">
    <property type="entry name" value="PRK13290.1"/>
    <property type="match status" value="1"/>
</dbReference>
<comment type="function">
    <text evidence="8">Catalyzes the circularization of gamma-N-acetyl-alpha,gamma-diaminobutyric acid (ADABA) to ectoine (1,4,5,6-tetrahydro-2-methyl-4-pyrimidine carboxylic acid), which is an excellent osmoprotectant.</text>
</comment>
<comment type="caution">
    <text evidence="9">The sequence shown here is derived from an EMBL/GenBank/DDBJ whole genome shotgun (WGS) entry which is preliminary data.</text>
</comment>
<keyword evidence="5 8" id="KW-0456">Lyase</keyword>
<dbReference type="Pfam" id="PF06339">
    <property type="entry name" value="Ectoine_synth"/>
    <property type="match status" value="1"/>
</dbReference>
<evidence type="ECO:0000256" key="8">
    <source>
        <dbReference type="HAMAP-Rule" id="MF_01255"/>
    </source>
</evidence>
<name>A0A4R3XZG3_9PROT</name>
<dbReference type="GO" id="GO:0033990">
    <property type="term" value="F:ectoine synthase activity"/>
    <property type="evidence" value="ECO:0007669"/>
    <property type="project" value="UniProtKB-EC"/>
</dbReference>
<dbReference type="PANTHER" id="PTHR39289">
    <property type="match status" value="1"/>
</dbReference>
<dbReference type="GO" id="GO:0019491">
    <property type="term" value="P:ectoine biosynthetic process"/>
    <property type="evidence" value="ECO:0007669"/>
    <property type="project" value="UniProtKB-UniRule"/>
</dbReference>
<evidence type="ECO:0000256" key="1">
    <source>
        <dbReference type="ARBA" id="ARBA00005181"/>
    </source>
</evidence>
<evidence type="ECO:0000313" key="10">
    <source>
        <dbReference type="Proteomes" id="UP000295367"/>
    </source>
</evidence>
<dbReference type="UniPathway" id="UPA00067">
    <property type="reaction ID" value="UER00123"/>
</dbReference>
<proteinExistence type="inferred from homology"/>
<organism evidence="9 10">
    <name type="scientific">Sulfurirhabdus autotrophica</name>
    <dbReference type="NCBI Taxonomy" id="1706046"/>
    <lineage>
        <taxon>Bacteria</taxon>
        <taxon>Pseudomonadati</taxon>
        <taxon>Pseudomonadota</taxon>
        <taxon>Betaproteobacteria</taxon>
        <taxon>Nitrosomonadales</taxon>
        <taxon>Sulfuricellaceae</taxon>
        <taxon>Sulfurirhabdus</taxon>
    </lineage>
</organism>
<accession>A0A4R3XZG3</accession>
<dbReference type="EC" id="4.2.1.108" evidence="3 8"/>
<dbReference type="Proteomes" id="UP000295367">
    <property type="component" value="Unassembled WGS sequence"/>
</dbReference>
<comment type="catalytic activity">
    <reaction evidence="7 8">
        <text>(2S)-4-acetamido-2-aminobutanoate = L-ectoine + H2O</text>
        <dbReference type="Rhea" id="RHEA:17281"/>
        <dbReference type="ChEBI" id="CHEBI:15377"/>
        <dbReference type="ChEBI" id="CHEBI:58515"/>
        <dbReference type="ChEBI" id="CHEBI:58929"/>
        <dbReference type="EC" id="4.2.1.108"/>
    </reaction>
</comment>
<comment type="pathway">
    <text evidence="1 8">Amine and polyamine biosynthesis; ectoine biosynthesis; L-ectoine from L-aspartate 4-semialdehyde: step 3/3.</text>
</comment>
<keyword evidence="10" id="KW-1185">Reference proteome</keyword>
<evidence type="ECO:0000256" key="4">
    <source>
        <dbReference type="ARBA" id="ARBA00019707"/>
    </source>
</evidence>
<dbReference type="InterPro" id="IPR014710">
    <property type="entry name" value="RmlC-like_jellyroll"/>
</dbReference>
<evidence type="ECO:0000256" key="6">
    <source>
        <dbReference type="ARBA" id="ARBA00033271"/>
    </source>
</evidence>
<dbReference type="AlphaFoldDB" id="A0A4R3XZG3"/>
<dbReference type="InterPro" id="IPR010462">
    <property type="entry name" value="Ectoine_synth"/>
</dbReference>
<evidence type="ECO:0000256" key="2">
    <source>
        <dbReference type="ARBA" id="ARBA00009637"/>
    </source>
</evidence>
<evidence type="ECO:0000256" key="5">
    <source>
        <dbReference type="ARBA" id="ARBA00023239"/>
    </source>
</evidence>
<gene>
    <name evidence="8" type="primary">ectC</name>
    <name evidence="9" type="ORF">EDC63_11064</name>
</gene>
<evidence type="ECO:0000256" key="7">
    <source>
        <dbReference type="ARBA" id="ARBA00048714"/>
    </source>
</evidence>
<evidence type="ECO:0000313" key="9">
    <source>
        <dbReference type="EMBL" id="TCV85175.1"/>
    </source>
</evidence>
<dbReference type="HAMAP" id="MF_01255">
    <property type="entry name" value="Ectoine_synth"/>
    <property type="match status" value="1"/>
</dbReference>
<dbReference type="CDD" id="cd06978">
    <property type="entry name" value="cupin_EctC"/>
    <property type="match status" value="1"/>
</dbReference>
<dbReference type="PANTHER" id="PTHR39289:SF1">
    <property type="entry name" value="L-ECTOINE SYNTHASE"/>
    <property type="match status" value="1"/>
</dbReference>
<evidence type="ECO:0000256" key="3">
    <source>
        <dbReference type="ARBA" id="ARBA00013192"/>
    </source>
</evidence>
<protein>
    <recommendedName>
        <fullName evidence="4 8">L-ectoine synthase</fullName>
        <ecNumber evidence="3 8">4.2.1.108</ecNumber>
    </recommendedName>
    <alternativeName>
        <fullName evidence="6 8">N-acetyldiaminobutyrate dehydratase</fullName>
    </alternativeName>
</protein>